<dbReference type="EMBL" id="JAWRVI010000002">
    <property type="protein sequence ID" value="KAK4094787.1"/>
    <property type="molecule type" value="Genomic_DNA"/>
</dbReference>
<evidence type="ECO:0000313" key="5">
    <source>
        <dbReference type="Proteomes" id="UP001287286"/>
    </source>
</evidence>
<feature type="region of interest" description="Disordered" evidence="1">
    <location>
        <begin position="1"/>
        <end position="46"/>
    </location>
</feature>
<dbReference type="EMBL" id="LCWV01000019">
    <property type="protein sequence ID" value="PWI67277.1"/>
    <property type="molecule type" value="Genomic_DNA"/>
</dbReference>
<feature type="compositionally biased region" description="Low complexity" evidence="1">
    <location>
        <begin position="106"/>
        <end position="121"/>
    </location>
</feature>
<feature type="region of interest" description="Disordered" evidence="1">
    <location>
        <begin position="96"/>
        <end position="121"/>
    </location>
</feature>
<name>A0A2U3DYF9_PURLI</name>
<reference evidence="3 4" key="2">
    <citation type="journal article" date="2016" name="Front. Microbiol.">
        <title>Genome and transcriptome sequences reveal the specific parasitism of the nematophagous Purpureocillium lilacinum 36-1.</title>
        <authorList>
            <person name="Xie J."/>
            <person name="Li S."/>
            <person name="Mo C."/>
            <person name="Xiao X."/>
            <person name="Peng D."/>
            <person name="Wang G."/>
            <person name="Xiao Y."/>
        </authorList>
    </citation>
    <scope>NUCLEOTIDE SEQUENCE [LARGE SCALE GENOMIC DNA]</scope>
    <source>
        <strain evidence="3 4">36-1</strain>
    </source>
</reference>
<dbReference type="Proteomes" id="UP000245956">
    <property type="component" value="Unassembled WGS sequence"/>
</dbReference>
<organism evidence="3 4">
    <name type="scientific">Purpureocillium lilacinum</name>
    <name type="common">Paecilomyces lilacinus</name>
    <dbReference type="NCBI Taxonomy" id="33203"/>
    <lineage>
        <taxon>Eukaryota</taxon>
        <taxon>Fungi</taxon>
        <taxon>Dikarya</taxon>
        <taxon>Ascomycota</taxon>
        <taxon>Pezizomycotina</taxon>
        <taxon>Sordariomycetes</taxon>
        <taxon>Hypocreomycetidae</taxon>
        <taxon>Hypocreales</taxon>
        <taxon>Ophiocordycipitaceae</taxon>
        <taxon>Purpureocillium</taxon>
    </lineage>
</organism>
<sequence length="194" mass="20767">MASDHRQALRRPASNRPSTANSRSSSEFSDRLAGLSPMQQVGRSSPPTSRLFFFSTSIMLAPLALPLALDPSRSSGERNASRQVCLGSPASCLVSASSREERHDGPPSSALCISSPSASPANTIVTCSRSSRRQRIPASWLASVSSLHILASPHALPQTEPCPFQHVARDRVRRHSLLNTRPAVPAIQPASTCH</sequence>
<protein>
    <submittedName>
        <fullName evidence="3">Uncharacterized protein</fullName>
    </submittedName>
</protein>
<gene>
    <name evidence="3" type="ORF">PCL_03045</name>
    <name evidence="2" type="ORF">Purlil1_483</name>
</gene>
<accession>A0A2U3DYF9</accession>
<dbReference type="AlphaFoldDB" id="A0A2U3DYF9"/>
<feature type="compositionally biased region" description="Polar residues" evidence="1">
    <location>
        <begin position="37"/>
        <end position="46"/>
    </location>
</feature>
<dbReference type="Proteomes" id="UP001287286">
    <property type="component" value="Unassembled WGS sequence"/>
</dbReference>
<keyword evidence="5" id="KW-1185">Reference proteome</keyword>
<reference evidence="3" key="1">
    <citation type="submission" date="2015-05" db="EMBL/GenBank/DDBJ databases">
        <authorList>
            <person name="Wang D.B."/>
            <person name="Wang M."/>
        </authorList>
    </citation>
    <scope>NUCLEOTIDE SEQUENCE</scope>
    <source>
        <strain evidence="3">36-1</strain>
    </source>
</reference>
<comment type="caution">
    <text evidence="3">The sequence shown here is derived from an EMBL/GenBank/DDBJ whole genome shotgun (WGS) entry which is preliminary data.</text>
</comment>
<evidence type="ECO:0000256" key="1">
    <source>
        <dbReference type="SAM" id="MobiDB-lite"/>
    </source>
</evidence>
<reference evidence="2" key="3">
    <citation type="submission" date="2023-11" db="EMBL/GenBank/DDBJ databases">
        <authorList>
            <person name="Beijen E."/>
            <person name="Ohm R.A."/>
        </authorList>
    </citation>
    <scope>NUCLEOTIDE SEQUENCE</scope>
    <source>
        <strain evidence="2">CBS 150709</strain>
    </source>
</reference>
<evidence type="ECO:0000313" key="3">
    <source>
        <dbReference type="EMBL" id="PWI67277.1"/>
    </source>
</evidence>
<feature type="compositionally biased region" description="Polar residues" evidence="1">
    <location>
        <begin position="15"/>
        <end position="27"/>
    </location>
</feature>
<proteinExistence type="predicted"/>
<evidence type="ECO:0000313" key="2">
    <source>
        <dbReference type="EMBL" id="KAK4094787.1"/>
    </source>
</evidence>
<evidence type="ECO:0000313" key="4">
    <source>
        <dbReference type="Proteomes" id="UP000245956"/>
    </source>
</evidence>
<reference evidence="2 5" key="4">
    <citation type="journal article" date="2024" name="Microbiol. Resour. Announc.">
        <title>Genome annotations for the ascomycete fungi Trichoderma harzianum, Trichoderma aggressivum, and Purpureocillium lilacinum.</title>
        <authorList>
            <person name="Beijen E.P.W."/>
            <person name="Ohm R.A."/>
        </authorList>
    </citation>
    <scope>NUCLEOTIDE SEQUENCE [LARGE SCALE GENOMIC DNA]</scope>
    <source>
        <strain evidence="2 5">CBS 150709</strain>
    </source>
</reference>